<dbReference type="STRING" id="888268.A0A1E5W3S5"/>
<organism evidence="1 2">
    <name type="scientific">Dichanthelium oligosanthes</name>
    <dbReference type="NCBI Taxonomy" id="888268"/>
    <lineage>
        <taxon>Eukaryota</taxon>
        <taxon>Viridiplantae</taxon>
        <taxon>Streptophyta</taxon>
        <taxon>Embryophyta</taxon>
        <taxon>Tracheophyta</taxon>
        <taxon>Spermatophyta</taxon>
        <taxon>Magnoliopsida</taxon>
        <taxon>Liliopsida</taxon>
        <taxon>Poales</taxon>
        <taxon>Poaceae</taxon>
        <taxon>PACMAD clade</taxon>
        <taxon>Panicoideae</taxon>
        <taxon>Panicodae</taxon>
        <taxon>Paniceae</taxon>
        <taxon>Dichantheliinae</taxon>
        <taxon>Dichanthelium</taxon>
    </lineage>
</organism>
<reference evidence="1 2" key="1">
    <citation type="submission" date="2016-09" db="EMBL/GenBank/DDBJ databases">
        <title>The draft genome of Dichanthelium oligosanthes: A C3 panicoid grass species.</title>
        <authorList>
            <person name="Studer A.J."/>
            <person name="Schnable J.C."/>
            <person name="Brutnell T.P."/>
        </authorList>
    </citation>
    <scope>NUCLEOTIDE SEQUENCE [LARGE SCALE GENOMIC DNA]</scope>
    <source>
        <strain evidence="2">cv. Kellogg 1175</strain>
        <tissue evidence="1">Leaf</tissue>
    </source>
</reference>
<gene>
    <name evidence="1" type="ORF">BAE44_0006932</name>
</gene>
<feature type="non-terminal residue" evidence="1">
    <location>
        <position position="70"/>
    </location>
</feature>
<proteinExistence type="predicted"/>
<name>A0A1E5W3S5_9POAL</name>
<evidence type="ECO:0000313" key="1">
    <source>
        <dbReference type="EMBL" id="OEL32049.1"/>
    </source>
</evidence>
<dbReference type="EMBL" id="LWDX02022192">
    <property type="protein sequence ID" value="OEL32049.1"/>
    <property type="molecule type" value="Genomic_DNA"/>
</dbReference>
<accession>A0A1E5W3S5</accession>
<protein>
    <submittedName>
        <fullName evidence="1">Phytoene dehydrogenase, chloroplastic/chromoplastic</fullName>
    </submittedName>
</protein>
<sequence>MEELAKLFPDEIAADQSKGKILKNRVMKIPRLLCKTVPNCEPSQPLQRSLVEGFYLPDHYTNQTYSASIE</sequence>
<dbReference type="OrthoDB" id="5046242at2759"/>
<comment type="caution">
    <text evidence="1">The sequence shown here is derived from an EMBL/GenBank/DDBJ whole genome shotgun (WGS) entry which is preliminary data.</text>
</comment>
<dbReference type="AlphaFoldDB" id="A0A1E5W3S5"/>
<keyword evidence="2" id="KW-1185">Reference proteome</keyword>
<evidence type="ECO:0000313" key="2">
    <source>
        <dbReference type="Proteomes" id="UP000095767"/>
    </source>
</evidence>
<dbReference type="Proteomes" id="UP000095767">
    <property type="component" value="Unassembled WGS sequence"/>
</dbReference>